<organism evidence="1 2">
    <name type="scientific">Hypothenemus hampei</name>
    <name type="common">Coffee berry borer</name>
    <dbReference type="NCBI Taxonomy" id="57062"/>
    <lineage>
        <taxon>Eukaryota</taxon>
        <taxon>Metazoa</taxon>
        <taxon>Ecdysozoa</taxon>
        <taxon>Arthropoda</taxon>
        <taxon>Hexapoda</taxon>
        <taxon>Insecta</taxon>
        <taxon>Pterygota</taxon>
        <taxon>Neoptera</taxon>
        <taxon>Endopterygota</taxon>
        <taxon>Coleoptera</taxon>
        <taxon>Polyphaga</taxon>
        <taxon>Cucujiformia</taxon>
        <taxon>Curculionidae</taxon>
        <taxon>Scolytinae</taxon>
        <taxon>Hypothenemus</taxon>
    </lineage>
</organism>
<proteinExistence type="predicted"/>
<keyword evidence="2" id="KW-1185">Reference proteome</keyword>
<dbReference type="EMBL" id="JBDJPC010000010">
    <property type="protein sequence ID" value="KAL1490206.1"/>
    <property type="molecule type" value="Genomic_DNA"/>
</dbReference>
<comment type="caution">
    <text evidence="1">The sequence shown here is derived from an EMBL/GenBank/DDBJ whole genome shotgun (WGS) entry which is preliminary data.</text>
</comment>
<dbReference type="InterPro" id="IPR035901">
    <property type="entry name" value="GIY-YIG_endonuc_sf"/>
</dbReference>
<dbReference type="AlphaFoldDB" id="A0ABD1E697"/>
<accession>A0ABD1E697</accession>
<evidence type="ECO:0008006" key="3">
    <source>
        <dbReference type="Google" id="ProtNLM"/>
    </source>
</evidence>
<dbReference type="Proteomes" id="UP001566132">
    <property type="component" value="Unassembled WGS sequence"/>
</dbReference>
<evidence type="ECO:0000313" key="1">
    <source>
        <dbReference type="EMBL" id="KAL1490206.1"/>
    </source>
</evidence>
<name>A0ABD1E697_HYPHA</name>
<dbReference type="Gene3D" id="3.40.1440.10">
    <property type="entry name" value="GIY-YIG endonuclease"/>
    <property type="match status" value="1"/>
</dbReference>
<gene>
    <name evidence="1" type="ORF">ABEB36_012938</name>
</gene>
<reference evidence="1 2" key="1">
    <citation type="submission" date="2024-05" db="EMBL/GenBank/DDBJ databases">
        <title>Genetic variation in Jamaican populations of the coffee berry borer (Hypothenemus hampei).</title>
        <authorList>
            <person name="Errbii M."/>
            <person name="Myrie A."/>
        </authorList>
    </citation>
    <scope>NUCLEOTIDE SEQUENCE [LARGE SCALE GENOMIC DNA]</scope>
    <source>
        <strain evidence="1">JA-Hopewell-2020-01-JO</strain>
        <tissue evidence="1">Whole body</tissue>
    </source>
</reference>
<evidence type="ECO:0000313" key="2">
    <source>
        <dbReference type="Proteomes" id="UP001566132"/>
    </source>
</evidence>
<sequence length="144" mass="17062">MLLIALWKLSRSDVVPDYKQSGIYCLTTPTKHKYIGRTFRKFETRFDEHKNEVKKFLKGKTLDVDNIKSSYSRFIIDQNMNFSETKFDILMKNNSKDIIDIIEKYYVSSNKDIYLLNIITSFPELNLYNEKINKILKITDEGNN</sequence>
<protein>
    <recommendedName>
        <fullName evidence="3">GIY-YIG homing endonuclease</fullName>
    </recommendedName>
</protein>